<dbReference type="InterPro" id="IPR038763">
    <property type="entry name" value="DHH_sf"/>
</dbReference>
<comment type="caution">
    <text evidence="1">The sequence shown here is derived from an EMBL/GenBank/DDBJ whole genome shotgun (WGS) entry which is preliminary data.</text>
</comment>
<dbReference type="EMBL" id="CAJOBI010212799">
    <property type="protein sequence ID" value="CAF5022330.1"/>
    <property type="molecule type" value="Genomic_DNA"/>
</dbReference>
<organism evidence="1 2">
    <name type="scientific">Rotaria magnacalcarata</name>
    <dbReference type="NCBI Taxonomy" id="392030"/>
    <lineage>
        <taxon>Eukaryota</taxon>
        <taxon>Metazoa</taxon>
        <taxon>Spiralia</taxon>
        <taxon>Gnathifera</taxon>
        <taxon>Rotifera</taxon>
        <taxon>Eurotatoria</taxon>
        <taxon>Bdelloidea</taxon>
        <taxon>Philodinida</taxon>
        <taxon>Philodinidae</taxon>
        <taxon>Rotaria</taxon>
    </lineage>
</organism>
<evidence type="ECO:0000313" key="1">
    <source>
        <dbReference type="EMBL" id="CAF5022330.1"/>
    </source>
</evidence>
<reference evidence="1" key="1">
    <citation type="submission" date="2021-02" db="EMBL/GenBank/DDBJ databases">
        <authorList>
            <person name="Nowell W R."/>
        </authorList>
    </citation>
    <scope>NUCLEOTIDE SEQUENCE</scope>
</reference>
<accession>A0A8S3E0Z9</accession>
<proteinExistence type="predicted"/>
<dbReference type="AlphaFoldDB" id="A0A8S3E0Z9"/>
<feature type="non-terminal residue" evidence="1">
    <location>
        <position position="51"/>
    </location>
</feature>
<dbReference type="Gene3D" id="3.90.1640.10">
    <property type="entry name" value="inorganic pyrophosphatase (n-terminal core)"/>
    <property type="match status" value="1"/>
</dbReference>
<dbReference type="Proteomes" id="UP000676336">
    <property type="component" value="Unassembled WGS sequence"/>
</dbReference>
<name>A0A8S3E0Z9_9BILA</name>
<dbReference type="SUPFAM" id="SSF64182">
    <property type="entry name" value="DHH phosphoesterases"/>
    <property type="match status" value="1"/>
</dbReference>
<gene>
    <name evidence="1" type="ORF">SMN809_LOCUS57698</name>
</gene>
<sequence length="51" mass="5631">MNANARAYRLGDLNNETKFILTTVGIDTPDMLLDDVPDGTEVALVDHNENQ</sequence>
<protein>
    <submittedName>
        <fullName evidence="1">Uncharacterized protein</fullName>
    </submittedName>
</protein>
<evidence type="ECO:0000313" key="2">
    <source>
        <dbReference type="Proteomes" id="UP000676336"/>
    </source>
</evidence>